<reference evidence="2" key="1">
    <citation type="submission" date="2016-01" db="EMBL/GenBank/DDBJ databases">
        <title>Whole genome sequencing of Bhargavaea cecembensis T14.</title>
        <authorList>
            <person name="Hong K.W."/>
        </authorList>
    </citation>
    <scope>NUCLEOTIDE SEQUENCE [LARGE SCALE GENOMIC DNA]</scope>
    <source>
        <strain evidence="2">M19</strain>
    </source>
</reference>
<accession>A0A0J5VC84</accession>
<gene>
    <name evidence="1" type="ORF">AV649_16985</name>
</gene>
<sequence>MKKMWTFWWLTNLFWVILFGVISAFIWLRDVDGAGIVQSPEAKLVAFLILAAAFLFPAIIQGVWLVVNVVMNRKKTVI</sequence>
<dbReference type="EMBL" id="LQQY01000009">
    <property type="protein sequence ID" value="KZE51061.1"/>
    <property type="molecule type" value="Genomic_DNA"/>
</dbReference>
<evidence type="ECO:0000313" key="1">
    <source>
        <dbReference type="EMBL" id="KZE51061.1"/>
    </source>
</evidence>
<dbReference type="OrthoDB" id="2413843at2"/>
<dbReference type="PATRIC" id="fig|189381.11.peg.884"/>
<organism evidence="1 2">
    <name type="scientific">Rossellomorea marisflavi</name>
    <dbReference type="NCBI Taxonomy" id="189381"/>
    <lineage>
        <taxon>Bacteria</taxon>
        <taxon>Bacillati</taxon>
        <taxon>Bacillota</taxon>
        <taxon>Bacilli</taxon>
        <taxon>Bacillales</taxon>
        <taxon>Bacillaceae</taxon>
        <taxon>Rossellomorea</taxon>
    </lineage>
</organism>
<dbReference type="Proteomes" id="UP000076510">
    <property type="component" value="Unassembled WGS sequence"/>
</dbReference>
<protein>
    <submittedName>
        <fullName evidence="1">Uncharacterized protein</fullName>
    </submittedName>
</protein>
<dbReference type="Pfam" id="PF13061">
    <property type="entry name" value="DUF3923"/>
    <property type="match status" value="1"/>
</dbReference>
<evidence type="ECO:0000313" key="2">
    <source>
        <dbReference type="Proteomes" id="UP000076510"/>
    </source>
</evidence>
<name>A0A0J5VC84_9BACI</name>
<proteinExistence type="predicted"/>
<comment type="caution">
    <text evidence="1">The sequence shown here is derived from an EMBL/GenBank/DDBJ whole genome shotgun (WGS) entry which is preliminary data.</text>
</comment>
<dbReference type="AlphaFoldDB" id="A0A0J5VC84"/>
<dbReference type="RefSeq" id="WP_048005514.1">
    <property type="nucleotide sequence ID" value="NZ_BSED01000162.1"/>
</dbReference>
<dbReference type="InterPro" id="IPR025037">
    <property type="entry name" value="DUF3923"/>
</dbReference>